<proteinExistence type="predicted"/>
<gene>
    <name evidence="2" type="ORF">DF286_12660</name>
</gene>
<dbReference type="Proteomes" id="UP000245916">
    <property type="component" value="Unassembled WGS sequence"/>
</dbReference>
<evidence type="ECO:0008006" key="4">
    <source>
        <dbReference type="Google" id="ProtNLM"/>
    </source>
</evidence>
<keyword evidence="1" id="KW-0732">Signal</keyword>
<reference evidence="2 3" key="1">
    <citation type="submission" date="2018-05" db="EMBL/GenBank/DDBJ databases">
        <title>Genome of Sphingosinicella humi QZX222.</title>
        <authorList>
            <person name="Qiao Z."/>
            <person name="Wang G."/>
        </authorList>
    </citation>
    <scope>NUCLEOTIDE SEQUENCE [LARGE SCALE GENOMIC DNA]</scope>
    <source>
        <strain evidence="2 3">QZX222</strain>
    </source>
</reference>
<sequence length="180" mass="19047">MKAAMVGILALAGASAASAQGVVPPRFNPRAPENSQILASFSYASVESVLSGIGARSQRAGQPGQPALLVSFPNNRKAVLMFGSCNADGSACKALSIQSYWTRIAHAPPQQTQAAIADFNRRYSFAKAFIAEDGRPALQRYLTADYGFVRGNLAVNLLVFANQAERFARDVLGPLEASGK</sequence>
<dbReference type="OrthoDB" id="8478540at2"/>
<accession>A0A2U2J5Q2</accession>
<evidence type="ECO:0000313" key="3">
    <source>
        <dbReference type="Proteomes" id="UP000245916"/>
    </source>
</evidence>
<dbReference type="InterPro" id="IPR019660">
    <property type="entry name" value="Put_sensory_transdc_reg_YbjN"/>
</dbReference>
<comment type="caution">
    <text evidence="2">The sequence shown here is derived from an EMBL/GenBank/DDBJ whole genome shotgun (WGS) entry which is preliminary data.</text>
</comment>
<evidence type="ECO:0000313" key="2">
    <source>
        <dbReference type="EMBL" id="PWG03632.1"/>
    </source>
</evidence>
<keyword evidence="3" id="KW-1185">Reference proteome</keyword>
<evidence type="ECO:0000256" key="1">
    <source>
        <dbReference type="SAM" id="SignalP"/>
    </source>
</evidence>
<dbReference type="Pfam" id="PF10722">
    <property type="entry name" value="YbjN"/>
    <property type="match status" value="1"/>
</dbReference>
<dbReference type="AlphaFoldDB" id="A0A2U2J5Q2"/>
<organism evidence="2 3">
    <name type="scientific">Allosphingosinicella humi</name>
    <dbReference type="NCBI Taxonomy" id="2068657"/>
    <lineage>
        <taxon>Bacteria</taxon>
        <taxon>Pseudomonadati</taxon>
        <taxon>Pseudomonadota</taxon>
        <taxon>Alphaproteobacteria</taxon>
        <taxon>Sphingomonadales</taxon>
        <taxon>Sphingomonadaceae</taxon>
        <taxon>Allosphingosinicella</taxon>
    </lineage>
</organism>
<feature type="signal peptide" evidence="1">
    <location>
        <begin position="1"/>
        <end position="19"/>
    </location>
</feature>
<dbReference type="EMBL" id="QFFF01000001">
    <property type="protein sequence ID" value="PWG03632.1"/>
    <property type="molecule type" value="Genomic_DNA"/>
</dbReference>
<feature type="chain" id="PRO_5015682411" description="YbjN domain-containing protein" evidence="1">
    <location>
        <begin position="20"/>
        <end position="180"/>
    </location>
</feature>
<name>A0A2U2J5Q2_9SPHN</name>
<dbReference type="RefSeq" id="WP_109271771.1">
    <property type="nucleotide sequence ID" value="NZ_QFFF01000001.1"/>
</dbReference>
<protein>
    <recommendedName>
        <fullName evidence="4">YbjN domain-containing protein</fullName>
    </recommendedName>
</protein>